<sequence>MIARLQNAPLARRAGALALLALAAWIVVPPLLNPLQGWRDGRIAVGEESERLDRAQRLAARRAAVVALADTPDAPFLVAPDAASATAGLAARVSGAVAGATMRLTAEASPVIDERPGARVALRYRFEGTQGGLYAFLSAIETRPPFLRVDDLQAVPATAGDGSIGLSGSFAVSTVPLLRPQP</sequence>
<dbReference type="Pfam" id="PF10741">
    <property type="entry name" value="T2SSM_b"/>
    <property type="match status" value="1"/>
</dbReference>
<dbReference type="RefSeq" id="WP_183198190.1">
    <property type="nucleotide sequence ID" value="NZ_JACIEK010000001.1"/>
</dbReference>
<name>A0A7W6E963_9HYPH</name>
<evidence type="ECO:0000313" key="1">
    <source>
        <dbReference type="EMBL" id="MBB3997045.1"/>
    </source>
</evidence>
<keyword evidence="2" id="KW-1185">Reference proteome</keyword>
<dbReference type="NCBIfam" id="NF040576">
    <property type="entry name" value="T2SS_GspM_XpsM"/>
    <property type="match status" value="1"/>
</dbReference>
<organism evidence="1 2">
    <name type="scientific">Aureimonas pseudogalii</name>
    <dbReference type="NCBI Taxonomy" id="1744844"/>
    <lineage>
        <taxon>Bacteria</taxon>
        <taxon>Pseudomonadati</taxon>
        <taxon>Pseudomonadota</taxon>
        <taxon>Alphaproteobacteria</taxon>
        <taxon>Hyphomicrobiales</taxon>
        <taxon>Aurantimonadaceae</taxon>
        <taxon>Aureimonas</taxon>
    </lineage>
</organism>
<dbReference type="EMBL" id="JACIEK010000001">
    <property type="protein sequence ID" value="MBB3997045.1"/>
    <property type="molecule type" value="Genomic_DNA"/>
</dbReference>
<dbReference type="AlphaFoldDB" id="A0A7W6E963"/>
<comment type="caution">
    <text evidence="1">The sequence shown here is derived from an EMBL/GenBank/DDBJ whole genome shotgun (WGS) entry which is preliminary data.</text>
</comment>
<dbReference type="InterPro" id="IPR034756">
    <property type="entry name" value="T2SSM_b"/>
</dbReference>
<accession>A0A7W6E963</accession>
<reference evidence="1 2" key="1">
    <citation type="submission" date="2020-08" db="EMBL/GenBank/DDBJ databases">
        <title>Genomic Encyclopedia of Type Strains, Phase IV (KMG-IV): sequencing the most valuable type-strain genomes for metagenomic binning, comparative biology and taxonomic classification.</title>
        <authorList>
            <person name="Goeker M."/>
        </authorList>
    </citation>
    <scope>NUCLEOTIDE SEQUENCE [LARGE SCALE GENOMIC DNA]</scope>
    <source>
        <strain evidence="1 2">DSM 102238</strain>
    </source>
</reference>
<gene>
    <name evidence="1" type="ORF">GGR04_000866</name>
</gene>
<dbReference type="Proteomes" id="UP000542776">
    <property type="component" value="Unassembled WGS sequence"/>
</dbReference>
<evidence type="ECO:0008006" key="3">
    <source>
        <dbReference type="Google" id="ProtNLM"/>
    </source>
</evidence>
<protein>
    <recommendedName>
        <fullName evidence="3">General secretion pathway protein GspM</fullName>
    </recommendedName>
</protein>
<evidence type="ECO:0000313" key="2">
    <source>
        <dbReference type="Proteomes" id="UP000542776"/>
    </source>
</evidence>
<proteinExistence type="predicted"/>